<evidence type="ECO:0000256" key="2">
    <source>
        <dbReference type="ARBA" id="ARBA00023002"/>
    </source>
</evidence>
<keyword evidence="6" id="KW-1185">Reference proteome</keyword>
<evidence type="ECO:0000313" key="4">
    <source>
        <dbReference type="EMBL" id="CAD9719402.1"/>
    </source>
</evidence>
<reference evidence="4" key="2">
    <citation type="submission" date="2021-01" db="EMBL/GenBank/DDBJ databases">
        <authorList>
            <person name="Corre E."/>
            <person name="Pelletier E."/>
            <person name="Niang G."/>
            <person name="Scheremetjew M."/>
            <person name="Finn R."/>
            <person name="Kale V."/>
            <person name="Holt S."/>
            <person name="Cochrane G."/>
            <person name="Meng A."/>
            <person name="Brown T."/>
            <person name="Cohen L."/>
        </authorList>
    </citation>
    <scope>NUCLEOTIDE SEQUENCE</scope>
    <source>
        <strain evidence="4">CCMP1205</strain>
    </source>
</reference>
<dbReference type="EMBL" id="CP031035">
    <property type="protein sequence ID" value="QDZ19241.1"/>
    <property type="molecule type" value="Genomic_DNA"/>
</dbReference>
<dbReference type="Proteomes" id="UP000316726">
    <property type="component" value="Chromosome 2"/>
</dbReference>
<dbReference type="InterPro" id="IPR009249">
    <property type="entry name" value="Ferredoxin-dep_bilin_Rdtase"/>
</dbReference>
<evidence type="ECO:0000256" key="1">
    <source>
        <dbReference type="ARBA" id="ARBA00006908"/>
    </source>
</evidence>
<dbReference type="GO" id="GO:0050897">
    <property type="term" value="F:cobalt ion binding"/>
    <property type="evidence" value="ECO:0007669"/>
    <property type="project" value="InterPro"/>
</dbReference>
<feature type="region of interest" description="Disordered" evidence="3">
    <location>
        <begin position="11"/>
        <end position="55"/>
    </location>
</feature>
<name>A0A5B8MFZ7_9CHLO</name>
<dbReference type="Gene3D" id="3.40.1500.20">
    <property type="match status" value="1"/>
</dbReference>
<keyword evidence="2" id="KW-0560">Oxidoreductase</keyword>
<gene>
    <name evidence="5" type="ORF">A3770_02p17590</name>
    <name evidence="4" type="ORF">CPRI1469_LOCUS8268</name>
</gene>
<accession>A0A5B8MFZ7</accession>
<dbReference type="PANTHER" id="PTHR34557">
    <property type="entry name" value="PHYTOCHROMOBILIN:FERREDOXIN OXIDOREDUCTASE, CHLOROPLASTIC"/>
    <property type="match status" value="1"/>
</dbReference>
<dbReference type="AlphaFoldDB" id="A0A5B8MFZ7"/>
<dbReference type="Pfam" id="PF05996">
    <property type="entry name" value="Fe_bilin_red"/>
    <property type="match status" value="1"/>
</dbReference>
<dbReference type="PANTHER" id="PTHR34557:SF1">
    <property type="entry name" value="PHYTOCHROMOBILIN:FERREDOXIN OXIDOREDUCTASE, CHLOROPLASTIC"/>
    <property type="match status" value="1"/>
</dbReference>
<protein>
    <submittedName>
        <fullName evidence="5">Ferredoxin-dependent bilin reductase</fullName>
    </submittedName>
</protein>
<comment type="similarity">
    <text evidence="1">Belongs to the HY2 family.</text>
</comment>
<dbReference type="GO" id="GO:0010024">
    <property type="term" value="P:phytochromobilin biosynthetic process"/>
    <property type="evidence" value="ECO:0007669"/>
    <property type="project" value="InterPro"/>
</dbReference>
<dbReference type="STRING" id="1764295.A0A5B8MFZ7"/>
<evidence type="ECO:0000256" key="3">
    <source>
        <dbReference type="SAM" id="MobiDB-lite"/>
    </source>
</evidence>
<sequence length="419" mass="46686">MRGTPRLFRLSVGAGGAPGKLRGGRHRAEGPRRPSRVTAEPSPSGRGAEVAGSSESQVLHDEIGRMVGSVAESRYAGLSAGERRASLALDLGATVKLRTHKLLPDLNEAFQLLTNVVEVVWRAGFDFDLRGTTGPDFFAYPTIHPHAASDADLVEAPKLMRLENKEYQTSRFRRLHLEMGKRNDGLEVFRVVMYPRVRYDLPIFALDAISVGGRVSFVIADCSPVRRNGDLPDVYVQAMTELRRRHFPRTEMVELPEWAGKVLSRGCVCARPKDAEEVGAFIGYCAELLNFHIECSSRFDLLGEEEMTEVYQCHERYSREQVTNQKTRSVLEASFGEAFADSYMKQTLFDVEPGLCAQPDVSDFEDDVRLNGKTYPVSLGALARVDSVQRGGDLYVPRGRWSPGEEVAMLRLLHNIPSR</sequence>
<dbReference type="EMBL" id="HBHL01012615">
    <property type="protein sequence ID" value="CAD9719402.1"/>
    <property type="molecule type" value="Transcribed_RNA"/>
</dbReference>
<dbReference type="OrthoDB" id="496703at2759"/>
<dbReference type="GO" id="GO:0016636">
    <property type="term" value="F:oxidoreductase activity, acting on the CH-CH group of donors, iron-sulfur protein as acceptor"/>
    <property type="evidence" value="ECO:0007669"/>
    <property type="project" value="InterPro"/>
</dbReference>
<evidence type="ECO:0000313" key="6">
    <source>
        <dbReference type="Proteomes" id="UP000316726"/>
    </source>
</evidence>
<evidence type="ECO:0000313" key="5">
    <source>
        <dbReference type="EMBL" id="QDZ19241.1"/>
    </source>
</evidence>
<reference evidence="5 6" key="1">
    <citation type="submission" date="2018-07" db="EMBL/GenBank/DDBJ databases">
        <title>The complete nuclear genome of the prasinophyte Chloropicon primus (CCMP1205).</title>
        <authorList>
            <person name="Pombert J.-F."/>
            <person name="Otis C."/>
            <person name="Turmel M."/>
            <person name="Lemieux C."/>
        </authorList>
    </citation>
    <scope>NUCLEOTIDE SEQUENCE [LARGE SCALE GENOMIC DNA]</scope>
    <source>
        <strain evidence="5 6">CCMP1205</strain>
    </source>
</reference>
<organism evidence="5 6">
    <name type="scientific">Chloropicon primus</name>
    <dbReference type="NCBI Taxonomy" id="1764295"/>
    <lineage>
        <taxon>Eukaryota</taxon>
        <taxon>Viridiplantae</taxon>
        <taxon>Chlorophyta</taxon>
        <taxon>Chloropicophyceae</taxon>
        <taxon>Chloropicales</taxon>
        <taxon>Chloropicaceae</taxon>
        <taxon>Chloropicon</taxon>
    </lineage>
</organism>
<proteinExistence type="inferred from homology"/>